<gene>
    <name evidence="2" type="ORF">BofuT4_P083420.1</name>
</gene>
<keyword evidence="1" id="KW-0472">Membrane</keyword>
<proteinExistence type="predicted"/>
<keyword evidence="1" id="KW-1133">Transmembrane helix</keyword>
<accession>G2YJZ1</accession>
<dbReference type="HOGENOM" id="CLU_1304689_0_0_1"/>
<reference evidence="3" key="1">
    <citation type="journal article" date="2011" name="PLoS Genet.">
        <title>Genomic analysis of the necrotrophic fungal pathogens Sclerotinia sclerotiorum and Botrytis cinerea.</title>
        <authorList>
            <person name="Amselem J."/>
            <person name="Cuomo C.A."/>
            <person name="van Kan J.A."/>
            <person name="Viaud M."/>
            <person name="Benito E.P."/>
            <person name="Couloux A."/>
            <person name="Coutinho P.M."/>
            <person name="de Vries R.P."/>
            <person name="Dyer P.S."/>
            <person name="Fillinger S."/>
            <person name="Fournier E."/>
            <person name="Gout L."/>
            <person name="Hahn M."/>
            <person name="Kohn L."/>
            <person name="Lapalu N."/>
            <person name="Plummer K.M."/>
            <person name="Pradier J.M."/>
            <person name="Quevillon E."/>
            <person name="Sharon A."/>
            <person name="Simon A."/>
            <person name="ten Have A."/>
            <person name="Tudzynski B."/>
            <person name="Tudzynski P."/>
            <person name="Wincker P."/>
            <person name="Andrew M."/>
            <person name="Anthouard V."/>
            <person name="Beever R.E."/>
            <person name="Beffa R."/>
            <person name="Benoit I."/>
            <person name="Bouzid O."/>
            <person name="Brault B."/>
            <person name="Chen Z."/>
            <person name="Choquer M."/>
            <person name="Collemare J."/>
            <person name="Cotton P."/>
            <person name="Danchin E.G."/>
            <person name="Da Silva C."/>
            <person name="Gautier A."/>
            <person name="Giraud C."/>
            <person name="Giraud T."/>
            <person name="Gonzalez C."/>
            <person name="Grossetete S."/>
            <person name="Guldener U."/>
            <person name="Henrissat B."/>
            <person name="Howlett B.J."/>
            <person name="Kodira C."/>
            <person name="Kretschmer M."/>
            <person name="Lappartient A."/>
            <person name="Leroch M."/>
            <person name="Levis C."/>
            <person name="Mauceli E."/>
            <person name="Neuveglise C."/>
            <person name="Oeser B."/>
            <person name="Pearson M."/>
            <person name="Poulain J."/>
            <person name="Poussereau N."/>
            <person name="Quesneville H."/>
            <person name="Rascle C."/>
            <person name="Schumacher J."/>
            <person name="Segurens B."/>
            <person name="Sexton A."/>
            <person name="Silva E."/>
            <person name="Sirven C."/>
            <person name="Soanes D.M."/>
            <person name="Talbot N.J."/>
            <person name="Templeton M."/>
            <person name="Yandava C."/>
            <person name="Yarden O."/>
            <person name="Zeng Q."/>
            <person name="Rollins J.A."/>
            <person name="Lebrun M.H."/>
            <person name="Dickman M."/>
        </authorList>
    </citation>
    <scope>NUCLEOTIDE SEQUENCE [LARGE SCALE GENOMIC DNA]</scope>
    <source>
        <strain evidence="3">T4</strain>
    </source>
</reference>
<dbReference type="Proteomes" id="UP000008177">
    <property type="component" value="Unplaced contigs"/>
</dbReference>
<dbReference type="STRING" id="999810.G2YJZ1"/>
<dbReference type="InParanoid" id="G2YJZ1"/>
<sequence>MSTPPPSEIDVNMKEIRQGCPDEKTEHYLKYIRGIKGRKPPGGSIVSVIELHPKGYPQLAAVIDSDEQFMLYRRFGFCKYDFCSINNTKCEHGEYRKLLAEIEKKYNEYDTAALSKPLDALYILYYSSSNIRDIDAIYKGAHADNHPLNQELRQKTNPDTTGIFLFDPDRVNAVASIVLLATVPALFIIPVCTLWYLCQIKRQLQALPTMV</sequence>
<evidence type="ECO:0000256" key="1">
    <source>
        <dbReference type="SAM" id="Phobius"/>
    </source>
</evidence>
<keyword evidence="1" id="KW-0812">Transmembrane</keyword>
<dbReference type="AlphaFoldDB" id="G2YJZ1"/>
<organism evidence="2 3">
    <name type="scientific">Botryotinia fuckeliana (strain T4)</name>
    <name type="common">Noble rot fungus</name>
    <name type="synonym">Botrytis cinerea</name>
    <dbReference type="NCBI Taxonomy" id="999810"/>
    <lineage>
        <taxon>Eukaryota</taxon>
        <taxon>Fungi</taxon>
        <taxon>Dikarya</taxon>
        <taxon>Ascomycota</taxon>
        <taxon>Pezizomycotina</taxon>
        <taxon>Leotiomycetes</taxon>
        <taxon>Helotiales</taxon>
        <taxon>Sclerotiniaceae</taxon>
        <taxon>Botrytis</taxon>
    </lineage>
</organism>
<feature type="transmembrane region" description="Helical" evidence="1">
    <location>
        <begin position="173"/>
        <end position="197"/>
    </location>
</feature>
<protein>
    <submittedName>
        <fullName evidence="2">Uncharacterized protein</fullName>
    </submittedName>
</protein>
<dbReference type="EMBL" id="FQ790339">
    <property type="protein sequence ID" value="CCD35020.1"/>
    <property type="molecule type" value="Genomic_DNA"/>
</dbReference>
<name>G2YJZ1_BOTF4</name>
<evidence type="ECO:0000313" key="2">
    <source>
        <dbReference type="EMBL" id="CCD35020.1"/>
    </source>
</evidence>
<evidence type="ECO:0000313" key="3">
    <source>
        <dbReference type="Proteomes" id="UP000008177"/>
    </source>
</evidence>